<gene>
    <name evidence="2" type="ORF">RchiOBHm_Chr6g0285151</name>
</gene>
<reference evidence="2 3" key="1">
    <citation type="journal article" date="2018" name="Nat. Genet.">
        <title>The Rosa genome provides new insights in the design of modern roses.</title>
        <authorList>
            <person name="Bendahmane M."/>
        </authorList>
    </citation>
    <scope>NUCLEOTIDE SEQUENCE [LARGE SCALE GENOMIC DNA]</scope>
    <source>
        <strain evidence="3">cv. Old Blush</strain>
    </source>
</reference>
<evidence type="ECO:0000313" key="3">
    <source>
        <dbReference type="Proteomes" id="UP000238479"/>
    </source>
</evidence>
<evidence type="ECO:0000256" key="1">
    <source>
        <dbReference type="SAM" id="MobiDB-lite"/>
    </source>
</evidence>
<name>A0A2P6PUL2_ROSCH</name>
<dbReference type="OMA" id="ILHWLFK"/>
<dbReference type="EMBL" id="PDCK01000044">
    <property type="protein sequence ID" value="PRQ25576.1"/>
    <property type="molecule type" value="Genomic_DNA"/>
</dbReference>
<feature type="region of interest" description="Disordered" evidence="1">
    <location>
        <begin position="137"/>
        <end position="160"/>
    </location>
</feature>
<dbReference type="Gramene" id="PRQ25576">
    <property type="protein sequence ID" value="PRQ25576"/>
    <property type="gene ID" value="RchiOBHm_Chr6g0285151"/>
</dbReference>
<dbReference type="AlphaFoldDB" id="A0A2P6PUL2"/>
<dbReference type="Proteomes" id="UP000238479">
    <property type="component" value="Chromosome 6"/>
</dbReference>
<feature type="compositionally biased region" description="Polar residues" evidence="1">
    <location>
        <begin position="137"/>
        <end position="146"/>
    </location>
</feature>
<comment type="caution">
    <text evidence="2">The sequence shown here is derived from an EMBL/GenBank/DDBJ whole genome shotgun (WGS) entry which is preliminary data.</text>
</comment>
<feature type="compositionally biased region" description="Basic and acidic residues" evidence="1">
    <location>
        <begin position="147"/>
        <end position="160"/>
    </location>
</feature>
<keyword evidence="3" id="KW-1185">Reference proteome</keyword>
<organism evidence="2 3">
    <name type="scientific">Rosa chinensis</name>
    <name type="common">China rose</name>
    <dbReference type="NCBI Taxonomy" id="74649"/>
    <lineage>
        <taxon>Eukaryota</taxon>
        <taxon>Viridiplantae</taxon>
        <taxon>Streptophyta</taxon>
        <taxon>Embryophyta</taxon>
        <taxon>Tracheophyta</taxon>
        <taxon>Spermatophyta</taxon>
        <taxon>Magnoliopsida</taxon>
        <taxon>eudicotyledons</taxon>
        <taxon>Gunneridae</taxon>
        <taxon>Pentapetalae</taxon>
        <taxon>rosids</taxon>
        <taxon>fabids</taxon>
        <taxon>Rosales</taxon>
        <taxon>Rosaceae</taxon>
        <taxon>Rosoideae</taxon>
        <taxon>Rosoideae incertae sedis</taxon>
        <taxon>Rosa</taxon>
    </lineage>
</organism>
<evidence type="ECO:0000313" key="2">
    <source>
        <dbReference type="EMBL" id="PRQ25576.1"/>
    </source>
</evidence>
<accession>A0A2P6PUL2</accession>
<dbReference type="PANTHER" id="PTHR36038">
    <property type="entry name" value="OS06G0102750 PROTEIN"/>
    <property type="match status" value="1"/>
</dbReference>
<sequence length="287" mass="32435">MQFLRWLSKVTQGQAREETSAPTNKKKEISDQEAKQNYIIVFKSGGVGVYRKTKGFEEGKPARKKFKPFAFLCRKDIAQACFDSTLHLRRLDSINRRQQKQCWTRSMKMKKEDIARGLENSNKVDAANVGSKVLPVSDSTLSTSTNKNHDQCGASEKKERIKGDKTKTLSRMKELIRWAAAAKSAEKGGKYIGRKVLQFRNRGTLKPVPDDDQLSNDSPKISFRWELESCSTTSSAYSAISVASSLKTDQIMNIQSLNSTKLQDTDHWQPKNGNWITSDSDFVVLEL</sequence>
<dbReference type="PANTHER" id="PTHR36038:SF3">
    <property type="entry name" value="OVATE FAMILY PROTEIN"/>
    <property type="match status" value="1"/>
</dbReference>
<proteinExistence type="predicted"/>
<protein>
    <submittedName>
        <fullName evidence="2">Uncharacterized protein</fullName>
    </submittedName>
</protein>